<feature type="repeat" description="ANK" evidence="4">
    <location>
        <begin position="1045"/>
        <end position="1077"/>
    </location>
</feature>
<evidence type="ECO:0000256" key="3">
    <source>
        <dbReference type="ARBA" id="ARBA00023054"/>
    </source>
</evidence>
<feature type="compositionally biased region" description="Polar residues" evidence="7">
    <location>
        <begin position="1605"/>
        <end position="1620"/>
    </location>
</feature>
<protein>
    <recommendedName>
        <fullName evidence="8">K Homology domain-containing protein</fullName>
    </recommendedName>
</protein>
<dbReference type="GO" id="GO:0003723">
    <property type="term" value="F:RNA binding"/>
    <property type="evidence" value="ECO:0007669"/>
    <property type="project" value="UniProtKB-UniRule"/>
</dbReference>
<feature type="compositionally biased region" description="Low complexity" evidence="7">
    <location>
        <begin position="569"/>
        <end position="582"/>
    </location>
</feature>
<feature type="region of interest" description="Disordered" evidence="7">
    <location>
        <begin position="416"/>
        <end position="489"/>
    </location>
</feature>
<feature type="compositionally biased region" description="Polar residues" evidence="7">
    <location>
        <begin position="440"/>
        <end position="462"/>
    </location>
</feature>
<feature type="repeat" description="ANK" evidence="4">
    <location>
        <begin position="1247"/>
        <end position="1279"/>
    </location>
</feature>
<dbReference type="InterPro" id="IPR004087">
    <property type="entry name" value="KH_dom"/>
</dbReference>
<keyword evidence="1" id="KW-0677">Repeat</keyword>
<keyword evidence="2 4" id="KW-0040">ANK repeat</keyword>
<feature type="repeat" description="ANK" evidence="4">
    <location>
        <begin position="7"/>
        <end position="39"/>
    </location>
</feature>
<feature type="region of interest" description="Disordered" evidence="7">
    <location>
        <begin position="2437"/>
        <end position="2467"/>
    </location>
</feature>
<dbReference type="InterPro" id="IPR004088">
    <property type="entry name" value="KH_dom_type_1"/>
</dbReference>
<dbReference type="PROSITE" id="PS50084">
    <property type="entry name" value="KH_TYPE_1"/>
    <property type="match status" value="1"/>
</dbReference>
<feature type="repeat" description="ANK" evidence="4">
    <location>
        <begin position="1180"/>
        <end position="1212"/>
    </location>
</feature>
<dbReference type="InterPro" id="IPR002110">
    <property type="entry name" value="Ankyrin_rpt"/>
</dbReference>
<feature type="region of interest" description="Disordered" evidence="7">
    <location>
        <begin position="2316"/>
        <end position="2336"/>
    </location>
</feature>
<dbReference type="PROSITE" id="PS50088">
    <property type="entry name" value="ANK_REPEAT"/>
    <property type="match status" value="14"/>
</dbReference>
<feature type="compositionally biased region" description="Low complexity" evidence="7">
    <location>
        <begin position="1934"/>
        <end position="1974"/>
    </location>
</feature>
<feature type="region of interest" description="Disordered" evidence="7">
    <location>
        <begin position="1834"/>
        <end position="1974"/>
    </location>
</feature>
<dbReference type="EMBL" id="CAJOBA010005291">
    <property type="protein sequence ID" value="CAF3738984.1"/>
    <property type="molecule type" value="Genomic_DNA"/>
</dbReference>
<feature type="compositionally biased region" description="Polar residues" evidence="7">
    <location>
        <begin position="2815"/>
        <end position="2834"/>
    </location>
</feature>
<feature type="compositionally biased region" description="Polar residues" evidence="7">
    <location>
        <begin position="2231"/>
        <end position="2261"/>
    </location>
</feature>
<dbReference type="Gene3D" id="1.25.40.20">
    <property type="entry name" value="Ankyrin repeat-containing domain"/>
    <property type="match status" value="3"/>
</dbReference>
<dbReference type="SUPFAM" id="SSF48403">
    <property type="entry name" value="Ankyrin repeat"/>
    <property type="match status" value="2"/>
</dbReference>
<evidence type="ECO:0000256" key="4">
    <source>
        <dbReference type="PROSITE-ProRule" id="PRU00023"/>
    </source>
</evidence>
<evidence type="ECO:0000259" key="8">
    <source>
        <dbReference type="SMART" id="SM00322"/>
    </source>
</evidence>
<evidence type="ECO:0000256" key="2">
    <source>
        <dbReference type="ARBA" id="ARBA00023043"/>
    </source>
</evidence>
<feature type="repeat" description="ANK" evidence="4">
    <location>
        <begin position="1112"/>
        <end position="1144"/>
    </location>
</feature>
<name>A0A8S2IGR9_9BILA</name>
<dbReference type="Pfam" id="PF12796">
    <property type="entry name" value="Ank_2"/>
    <property type="match status" value="7"/>
</dbReference>
<feature type="compositionally biased region" description="Low complexity" evidence="7">
    <location>
        <begin position="1621"/>
        <end position="1633"/>
    </location>
</feature>
<dbReference type="Pfam" id="PF00013">
    <property type="entry name" value="KH_1"/>
    <property type="match status" value="1"/>
</dbReference>
<comment type="caution">
    <text evidence="9">The sequence shown here is derived from an EMBL/GenBank/DDBJ whole genome shotgun (WGS) entry which is preliminary data.</text>
</comment>
<feature type="compositionally biased region" description="Low complexity" evidence="7">
    <location>
        <begin position="2317"/>
        <end position="2333"/>
    </location>
</feature>
<evidence type="ECO:0000256" key="6">
    <source>
        <dbReference type="SAM" id="Coils"/>
    </source>
</evidence>
<feature type="repeat" description="ANK" evidence="4">
    <location>
        <begin position="40"/>
        <end position="72"/>
    </location>
</feature>
<feature type="compositionally biased region" description="Low complexity" evidence="7">
    <location>
        <begin position="1866"/>
        <end position="1907"/>
    </location>
</feature>
<feature type="repeat" description="ANK" evidence="4">
    <location>
        <begin position="1078"/>
        <end position="1110"/>
    </location>
</feature>
<feature type="repeat" description="ANK" evidence="4">
    <location>
        <begin position="1282"/>
        <end position="1314"/>
    </location>
</feature>
<evidence type="ECO:0000313" key="9">
    <source>
        <dbReference type="EMBL" id="CAF3738984.1"/>
    </source>
</evidence>
<feature type="compositionally biased region" description="Pro residues" evidence="7">
    <location>
        <begin position="2214"/>
        <end position="2223"/>
    </location>
</feature>
<feature type="region of interest" description="Disordered" evidence="7">
    <location>
        <begin position="1543"/>
        <end position="1562"/>
    </location>
</feature>
<dbReference type="PROSITE" id="PS50297">
    <property type="entry name" value="ANK_REP_REGION"/>
    <property type="match status" value="12"/>
</dbReference>
<dbReference type="SMART" id="SM00322">
    <property type="entry name" value="KH"/>
    <property type="match status" value="1"/>
</dbReference>
<feature type="compositionally biased region" description="Low complexity" evidence="7">
    <location>
        <begin position="1995"/>
        <end position="2012"/>
    </location>
</feature>
<feature type="compositionally biased region" description="Polar residues" evidence="7">
    <location>
        <begin position="2270"/>
        <end position="2285"/>
    </location>
</feature>
<feature type="repeat" description="ANK" evidence="4">
    <location>
        <begin position="107"/>
        <end position="139"/>
    </location>
</feature>
<feature type="compositionally biased region" description="Low complexity" evidence="7">
    <location>
        <begin position="2795"/>
        <end position="2814"/>
    </location>
</feature>
<dbReference type="PANTHER" id="PTHR23206">
    <property type="entry name" value="MASK PROTEIN"/>
    <property type="match status" value="1"/>
</dbReference>
<feature type="non-terminal residue" evidence="9">
    <location>
        <position position="1"/>
    </location>
</feature>
<dbReference type="GO" id="GO:0045087">
    <property type="term" value="P:innate immune response"/>
    <property type="evidence" value="ECO:0007669"/>
    <property type="project" value="TreeGrafter"/>
</dbReference>
<feature type="region of interest" description="Disordered" evidence="7">
    <location>
        <begin position="1796"/>
        <end position="1822"/>
    </location>
</feature>
<feature type="region of interest" description="Disordered" evidence="7">
    <location>
        <begin position="1011"/>
        <end position="1031"/>
    </location>
</feature>
<feature type="region of interest" description="Disordered" evidence="7">
    <location>
        <begin position="2712"/>
        <end position="2843"/>
    </location>
</feature>
<feature type="region of interest" description="Disordered" evidence="7">
    <location>
        <begin position="559"/>
        <end position="590"/>
    </location>
</feature>
<dbReference type="InterPro" id="IPR036612">
    <property type="entry name" value="KH_dom_type_1_sf"/>
</dbReference>
<feature type="compositionally biased region" description="Low complexity" evidence="7">
    <location>
        <begin position="2437"/>
        <end position="2446"/>
    </location>
</feature>
<dbReference type="InterPro" id="IPR036770">
    <property type="entry name" value="Ankyrin_rpt-contain_sf"/>
</dbReference>
<feature type="repeat" description="ANK" evidence="4">
    <location>
        <begin position="1145"/>
        <end position="1177"/>
    </location>
</feature>
<dbReference type="PANTHER" id="PTHR23206:SF8">
    <property type="entry name" value="ANKYRIN REPEAT AND KH DOMAIN-CONTAINING 1"/>
    <property type="match status" value="1"/>
</dbReference>
<sequence length="2843" mass="309280">VNMPPDSYESPLTLAACGGHIELASLLIERGANLEEVNDEGYTPLMEASREGHDDLVTLLVSQGADVNQTTVAGDSSLHYACESGHTEVAELLLHAGANIEQPENEKNMTPLMKAARAGHTCTVRYLILKGADVNHSTVNNDQTVLSLACAGGNIEITSLLLKHGADPNHLLKDRSNCLIEAAKGGHTSIVQLLLEYPKSVLQRPLPSSAGVALNPACSSSSSSSSSTVTDNRSQQQCQIENNSQSVNHLIEPPRVPPLPNETNDSMSLPVSFLLNEEQQQCPTQATVPFVSQLYSPNSFQHPHDSKRDCLQTVDKLRQSAGGGGTLKHIVPRNILDVLRTVDVDSLSGTTTDGMAEIVKKLTTSPNMTAAVNELIHENSLLHFASQPSSSLTTVNDPSQHALLLQSTDIAAIDTGATEPLSPKPFPWQPSTHDPIESGGTMSPQQFHQSPNAHLSETQQPFSTTTNQSSTSSSSSSRETTLSPTVQQQQQAKKLYILERLQYVEKGRTSKNIYFLAPKHVATKHLDWVFKLSFLELHDKAQQQLKMNQEYRQQVNEYVNSGGKKKRTTSSSSTSSSSSASSNEHHPVQPVQNTSSMINFFSQNDLSSSQQSIPTPYSTAFNSVPFIRPNWTINQQNILTNGPTSSGQSFTNTHSNHQHHPKIKKYFNRQLTKFDRRLEQHLHHNQHHLIEMNDLVKNLKLLPPEQQEQQQIKNGNGDSTAMLLTATPLTCTTTISNTLSSSPTKLSQISLPSNPNKIPMQINTDTQKALEHLRELASNPSALERIQTLANNPNFIQEIKKIANQSFIDQLRTLPPFTPANLQQQQNEQQNIRITSESEQYNTVETTPYVEQQQEQNSVMDSNLMSSDIVLQSKHFNNLYPLPVGNDEFDSSTLYQPIMTTSGPSILAQDPSCHLNVAVDDTAYFPSTNDQNPVPRCSCEDGHHHHIQTFSPPSPTVSQQHYLQPQLFQQQISPNQQNYHHPILDCADLELASVTSKMEQLQQHCCGECPPSSELTTQPPQPPPTSSTSLRLGNRIDVDCETESNHDTALTLACAGGHEELVLLLLQRGANIEHRDKKGFTPLILAATAGHSSIVAILLDNGANIEAQSERTKDTALSLACSGGRQDVVEVLLKKAANREHRNVSDYTPLSLAASGGYVNIIKLLLSYGAEINSRTGSKLGISPLMLASMNGHVAAVKLLLDMGSDINAQIETNRNTALTLACFQGRAEVVSLLVDRKANIEHRAKTGLTPLMESASGGYVDVGRVLLERGADVNAPPVPTSKDTALTIAADKGHNKFVELLLLYGATIDVRNKKGATPLWLACNGGHLEVVQLLVSRFANPDSEDSRKVSCLMAAFRKGHIKVVKYMVKQVRQFPSDADCRRLITTITDKDLLKKCQNCMDQIITAKERQAQEANKAANNLLKEIDLEKSREECRKLAAAKKREKRKMKKKEKQQPPVATTTAINAMTNDVVTPAQETDNTIELKQQKDDITSSSLMVDDDLRIKMKMTAVENITSSPVLTTVISQLSPIVEQSSKKKRILTQSSSGLSSTVEQTPEVSTSATMVAANNDNNKKKKKALPNNLSLSRKFERLAFTKEKSLVVNNNPQPIINEQVPQSVPKQQSTKQKQQKSTELSAPIAAPTEQIDSVESTSTTVESMTPFLPNPLVNVKLQIDATKQTLKSQQTMQILTSTTNTTTTPTITMGEDGWQEVIGKQKKVTIPHEQYSRVIGRSGCNLNVLREVTGASIDVENKRAVGDKIIVVKGNGDSIKHAYQLIMALLKNSESELMSLLPNTAKTTRGNTSSANTTNSNTTIASTTDSSSLITDNSHDLNISTNKTQRARTTSLAVNTNVGPRFQNNSSTESNLITNSTTLITTTKSVTTAPTSTKSSKTTSSRSTSSSSKAPSAIGATWINSNRSNRANRGENAITSSGSAWNTTNASKSSSSVSSHFPASKSSFNSSGNTSTSSMPSSAVPTSSYYYNYSNSYHNQPYHYSNTKQYSSSSTTTNSNKIYPGQQQQKEVPSTSSSSLSSSSSSEHCYSTNSASLPTATTIVSTMTTASMKTVASEPAQPGLTTSYRLQVTSQPASVDISATPLLAISTTTSTPTTPINTLTQIPKSPGDYNPFGTNILTTVVDAFTRKELRSNNNDQDKTAGIVSNVPKMNFANAAKMGVITTTAQSSQSKQTITNLSLTSKQQQQQNEQVTINVDVIDPPSPPPPDPKIAPGYRPPSTNTTPSHQHIQSLTASINSHIGDSISPTISRAPGSNRGLHSQQVSPSINSIKPTSIDDRSYHPHLQVQQPHILTVNGGSCIANLSSSSSTSSSPSSTKTGSNDPTVLVANNQIPSYPIVLPSHIQQQQQSNIFTSLDNNNNQHKSFGPIGSQRPPEMPSVLNENLLKLAATCEQPRQTKLYRTSSANNNPPQSFSNMMNYTQNNLSSRSRSSLNPNAPDFRTRPMGSYPNKFQSNEPMSVNIMSIAKMVEERQKLLQQQQQQNGTPSPTTIHQYVPSQPFITAPTGTFVQPVIAPPLGQHLDSESTAAIQQQLQNFYRIQQQQQQQTITSQPPQLPPQSQWSPSLFQIANTLAANGQLPADTNTAAALVVAYYYSNYLSRTNQNINMYDTQQQQQQQHMPMMNDTLNKTDAINATYHSQDVNFRPSADPTITDSTTAAFKIYAANGGSQNLYSVPPSSSSMNGLSDNNNLIVISSNANSTNVTPTKNMQQSSSITSSSSSASSHTASTSGSGDNNSKIVPAAIGSERKRTTNVMDAKRPTTSIGGSGDWSTKLDIDPNVHQASASFNSNKSVSSSSSSTSSNYITNNIEHSPYMSHNGQSTKEYQRDYNQR</sequence>
<dbReference type="InterPro" id="IPR051631">
    <property type="entry name" value="Ankyrin-KH/SAM_domain"/>
</dbReference>
<feature type="compositionally biased region" description="Low complexity" evidence="7">
    <location>
        <begin position="2723"/>
        <end position="2744"/>
    </location>
</feature>
<gene>
    <name evidence="9" type="ORF">TMI583_LOCUS12918</name>
</gene>
<feature type="region of interest" description="Disordered" evidence="7">
    <location>
        <begin position="1605"/>
        <end position="1650"/>
    </location>
</feature>
<dbReference type="SMART" id="SM00248">
    <property type="entry name" value="ANK"/>
    <property type="match status" value="16"/>
</dbReference>
<feature type="repeat" description="ANK" evidence="4">
    <location>
        <begin position="141"/>
        <end position="173"/>
    </location>
</feature>
<organism evidence="9 10">
    <name type="scientific">Didymodactylos carnosus</name>
    <dbReference type="NCBI Taxonomy" id="1234261"/>
    <lineage>
        <taxon>Eukaryota</taxon>
        <taxon>Metazoa</taxon>
        <taxon>Spiralia</taxon>
        <taxon>Gnathifera</taxon>
        <taxon>Rotifera</taxon>
        <taxon>Eurotatoria</taxon>
        <taxon>Bdelloidea</taxon>
        <taxon>Philodinida</taxon>
        <taxon>Philodinidae</taxon>
        <taxon>Didymodactylos</taxon>
    </lineage>
</organism>
<accession>A0A8S2IGR9</accession>
<feature type="compositionally biased region" description="Polar residues" evidence="7">
    <location>
        <begin position="1834"/>
        <end position="1865"/>
    </location>
</feature>
<feature type="region of interest" description="Disordered" evidence="7">
    <location>
        <begin position="213"/>
        <end position="262"/>
    </location>
</feature>
<feature type="region of interest" description="Disordered" evidence="7">
    <location>
        <begin position="1995"/>
        <end position="2044"/>
    </location>
</feature>
<feature type="region of interest" description="Disordered" evidence="7">
    <location>
        <begin position="2208"/>
        <end position="2290"/>
    </location>
</feature>
<proteinExistence type="predicted"/>
<dbReference type="FunFam" id="1.25.40.20:FF:000012">
    <property type="entry name" value="ankyrin repeat domain-containing protein 17 isoform X1"/>
    <property type="match status" value="1"/>
</dbReference>
<feature type="domain" description="K Homology" evidence="8">
    <location>
        <begin position="1713"/>
        <end position="1782"/>
    </location>
</feature>
<dbReference type="FunFam" id="1.25.40.20:FF:000055">
    <property type="entry name" value="ankyrin repeat domain-containing protein 17 isoform X2"/>
    <property type="match status" value="1"/>
</dbReference>
<feature type="compositionally biased region" description="Low complexity" evidence="7">
    <location>
        <begin position="2025"/>
        <end position="2037"/>
    </location>
</feature>
<dbReference type="GO" id="GO:0005737">
    <property type="term" value="C:cytoplasm"/>
    <property type="evidence" value="ECO:0007669"/>
    <property type="project" value="TreeGrafter"/>
</dbReference>
<dbReference type="Proteomes" id="UP000682733">
    <property type="component" value="Unassembled WGS sequence"/>
</dbReference>
<reference evidence="9" key="1">
    <citation type="submission" date="2021-02" db="EMBL/GenBank/DDBJ databases">
        <authorList>
            <person name="Nowell W R."/>
        </authorList>
    </citation>
    <scope>NUCLEOTIDE SEQUENCE</scope>
</reference>
<keyword evidence="5" id="KW-0694">RNA-binding</keyword>
<feature type="repeat" description="ANK" evidence="4">
    <location>
        <begin position="1214"/>
        <end position="1246"/>
    </location>
</feature>
<evidence type="ECO:0000256" key="1">
    <source>
        <dbReference type="ARBA" id="ARBA00022737"/>
    </source>
</evidence>
<feature type="compositionally biased region" description="Low complexity" evidence="7">
    <location>
        <begin position="463"/>
        <end position="485"/>
    </location>
</feature>
<dbReference type="Gene3D" id="3.30.1370.10">
    <property type="entry name" value="K Homology domain, type 1"/>
    <property type="match status" value="1"/>
</dbReference>
<evidence type="ECO:0000313" key="10">
    <source>
        <dbReference type="Proteomes" id="UP000682733"/>
    </source>
</evidence>
<feature type="compositionally biased region" description="Low complexity" evidence="7">
    <location>
        <begin position="1802"/>
        <end position="1822"/>
    </location>
</feature>
<feature type="coiled-coil region" evidence="6">
    <location>
        <begin position="1405"/>
        <end position="1455"/>
    </location>
</feature>
<feature type="compositionally biased region" description="Polar residues" evidence="7">
    <location>
        <begin position="2712"/>
        <end position="2722"/>
    </location>
</feature>
<evidence type="ECO:0000256" key="5">
    <source>
        <dbReference type="PROSITE-ProRule" id="PRU00117"/>
    </source>
</evidence>
<feature type="compositionally biased region" description="Polar residues" evidence="7">
    <location>
        <begin position="1913"/>
        <end position="1933"/>
    </location>
</feature>
<feature type="repeat" description="ANK" evidence="4">
    <location>
        <begin position="1315"/>
        <end position="1347"/>
    </location>
</feature>
<keyword evidence="3 6" id="KW-0175">Coiled coil</keyword>
<dbReference type="PRINTS" id="PR01415">
    <property type="entry name" value="ANKYRIN"/>
</dbReference>
<evidence type="ECO:0000256" key="7">
    <source>
        <dbReference type="SAM" id="MobiDB-lite"/>
    </source>
</evidence>
<feature type="repeat" description="ANK" evidence="4">
    <location>
        <begin position="73"/>
        <end position="105"/>
    </location>
</feature>
<dbReference type="SUPFAM" id="SSF54791">
    <property type="entry name" value="Eukaryotic type KH-domain (KH-domain type I)"/>
    <property type="match status" value="1"/>
</dbReference>
<feature type="compositionally biased region" description="Polar residues" evidence="7">
    <location>
        <begin position="228"/>
        <end position="248"/>
    </location>
</feature>